<dbReference type="EMBL" id="MU005958">
    <property type="protein sequence ID" value="KAF2864062.1"/>
    <property type="molecule type" value="Genomic_DNA"/>
</dbReference>
<organism evidence="1 2">
    <name type="scientific">Piedraia hortae CBS 480.64</name>
    <dbReference type="NCBI Taxonomy" id="1314780"/>
    <lineage>
        <taxon>Eukaryota</taxon>
        <taxon>Fungi</taxon>
        <taxon>Dikarya</taxon>
        <taxon>Ascomycota</taxon>
        <taxon>Pezizomycotina</taxon>
        <taxon>Dothideomycetes</taxon>
        <taxon>Dothideomycetidae</taxon>
        <taxon>Capnodiales</taxon>
        <taxon>Piedraiaceae</taxon>
        <taxon>Piedraia</taxon>
    </lineage>
</organism>
<dbReference type="AlphaFoldDB" id="A0A6A7CA20"/>
<dbReference type="Proteomes" id="UP000799421">
    <property type="component" value="Unassembled WGS sequence"/>
</dbReference>
<gene>
    <name evidence="1" type="ORF">K470DRAFT_254391</name>
</gene>
<name>A0A6A7CA20_9PEZI</name>
<accession>A0A6A7CA20</accession>
<proteinExistence type="predicted"/>
<protein>
    <submittedName>
        <fullName evidence="1">Uncharacterized protein</fullName>
    </submittedName>
</protein>
<sequence>MRTRPNLFNRLPLDLLPDILWNLDVRSVQSFRTALYADKQPNNEAVLRVLESRLSVARYLNLTFGDGAKLLDAMSKSFVYLSGLRATNFFVQTSSTQHDQDSSWNFYLPQQTQYVGRFMQSLSELGVEWTKPEEEFYNFITENRSGRMVVDAETYEHFIMNGAFIHAAMKYKLNIKLPRVHEEKEKYVLLLNRRTIRIASHEEWSGQELNRHVSSIIHGRLIRKGKPTAKICLFVGKTASPEKFRAPLGFTSSYAQAFISPCVACHLYGELASRGQGFIWDQPQPQLQDQERGNFRALPVSRSSTRLRHCGDNEATWLEFGTNANAPPEVTDFVNVAKRLAWCESKAKTVPFEISLIGAPKPAGGREV</sequence>
<keyword evidence="2" id="KW-1185">Reference proteome</keyword>
<reference evidence="1" key="1">
    <citation type="journal article" date="2020" name="Stud. Mycol.">
        <title>101 Dothideomycetes genomes: a test case for predicting lifestyles and emergence of pathogens.</title>
        <authorList>
            <person name="Haridas S."/>
            <person name="Albert R."/>
            <person name="Binder M."/>
            <person name="Bloem J."/>
            <person name="Labutti K."/>
            <person name="Salamov A."/>
            <person name="Andreopoulos B."/>
            <person name="Baker S."/>
            <person name="Barry K."/>
            <person name="Bills G."/>
            <person name="Bluhm B."/>
            <person name="Cannon C."/>
            <person name="Castanera R."/>
            <person name="Culley D."/>
            <person name="Daum C."/>
            <person name="Ezra D."/>
            <person name="Gonzalez J."/>
            <person name="Henrissat B."/>
            <person name="Kuo A."/>
            <person name="Liang C."/>
            <person name="Lipzen A."/>
            <person name="Lutzoni F."/>
            <person name="Magnuson J."/>
            <person name="Mondo S."/>
            <person name="Nolan M."/>
            <person name="Ohm R."/>
            <person name="Pangilinan J."/>
            <person name="Park H.-J."/>
            <person name="Ramirez L."/>
            <person name="Alfaro M."/>
            <person name="Sun H."/>
            <person name="Tritt A."/>
            <person name="Yoshinaga Y."/>
            <person name="Zwiers L.-H."/>
            <person name="Turgeon B."/>
            <person name="Goodwin S."/>
            <person name="Spatafora J."/>
            <person name="Crous P."/>
            <person name="Grigoriev I."/>
        </authorList>
    </citation>
    <scope>NUCLEOTIDE SEQUENCE</scope>
    <source>
        <strain evidence="1">CBS 480.64</strain>
    </source>
</reference>
<evidence type="ECO:0000313" key="1">
    <source>
        <dbReference type="EMBL" id="KAF2864062.1"/>
    </source>
</evidence>
<evidence type="ECO:0000313" key="2">
    <source>
        <dbReference type="Proteomes" id="UP000799421"/>
    </source>
</evidence>